<dbReference type="Pfam" id="PF07690">
    <property type="entry name" value="MFS_1"/>
    <property type="match status" value="1"/>
</dbReference>
<organism evidence="8 9">
    <name type="scientific">Phascolomyces articulosus</name>
    <dbReference type="NCBI Taxonomy" id="60185"/>
    <lineage>
        <taxon>Eukaryota</taxon>
        <taxon>Fungi</taxon>
        <taxon>Fungi incertae sedis</taxon>
        <taxon>Mucoromycota</taxon>
        <taxon>Mucoromycotina</taxon>
        <taxon>Mucoromycetes</taxon>
        <taxon>Mucorales</taxon>
        <taxon>Lichtheimiaceae</taxon>
        <taxon>Phascolomyces</taxon>
    </lineage>
</organism>
<evidence type="ECO:0000313" key="9">
    <source>
        <dbReference type="Proteomes" id="UP001209540"/>
    </source>
</evidence>
<feature type="transmembrane region" description="Helical" evidence="6">
    <location>
        <begin position="205"/>
        <end position="228"/>
    </location>
</feature>
<keyword evidence="2" id="KW-0813">Transport</keyword>
<evidence type="ECO:0000256" key="6">
    <source>
        <dbReference type="SAM" id="Phobius"/>
    </source>
</evidence>
<dbReference type="InterPro" id="IPR011701">
    <property type="entry name" value="MFS"/>
</dbReference>
<keyword evidence="4 6" id="KW-1133">Transmembrane helix</keyword>
<dbReference type="AlphaFoldDB" id="A0AAD5PL68"/>
<feature type="transmembrane region" description="Helical" evidence="6">
    <location>
        <begin position="398"/>
        <end position="419"/>
    </location>
</feature>
<feature type="transmembrane region" description="Helical" evidence="6">
    <location>
        <begin position="114"/>
        <end position="137"/>
    </location>
</feature>
<name>A0AAD5PL68_9FUNG</name>
<feature type="transmembrane region" description="Helical" evidence="6">
    <location>
        <begin position="143"/>
        <end position="164"/>
    </location>
</feature>
<keyword evidence="9" id="KW-1185">Reference proteome</keyword>
<accession>A0AAD5PL68</accession>
<dbReference type="PANTHER" id="PTHR43791">
    <property type="entry name" value="PERMEASE-RELATED"/>
    <property type="match status" value="1"/>
</dbReference>
<evidence type="ECO:0000256" key="1">
    <source>
        <dbReference type="ARBA" id="ARBA00004141"/>
    </source>
</evidence>
<dbReference type="SUPFAM" id="SSF103473">
    <property type="entry name" value="MFS general substrate transporter"/>
    <property type="match status" value="1"/>
</dbReference>
<reference evidence="8" key="1">
    <citation type="journal article" date="2022" name="IScience">
        <title>Evolution of zygomycete secretomes and the origins of terrestrial fungal ecologies.</title>
        <authorList>
            <person name="Chang Y."/>
            <person name="Wang Y."/>
            <person name="Mondo S."/>
            <person name="Ahrendt S."/>
            <person name="Andreopoulos W."/>
            <person name="Barry K."/>
            <person name="Beard J."/>
            <person name="Benny G.L."/>
            <person name="Blankenship S."/>
            <person name="Bonito G."/>
            <person name="Cuomo C."/>
            <person name="Desiro A."/>
            <person name="Gervers K.A."/>
            <person name="Hundley H."/>
            <person name="Kuo A."/>
            <person name="LaButti K."/>
            <person name="Lang B.F."/>
            <person name="Lipzen A."/>
            <person name="O'Donnell K."/>
            <person name="Pangilinan J."/>
            <person name="Reynolds N."/>
            <person name="Sandor L."/>
            <person name="Smith M.E."/>
            <person name="Tsang A."/>
            <person name="Grigoriev I.V."/>
            <person name="Stajich J.E."/>
            <person name="Spatafora J.W."/>
        </authorList>
    </citation>
    <scope>NUCLEOTIDE SEQUENCE</scope>
    <source>
        <strain evidence="8">RSA 2281</strain>
    </source>
</reference>
<evidence type="ECO:0000256" key="5">
    <source>
        <dbReference type="ARBA" id="ARBA00023136"/>
    </source>
</evidence>
<evidence type="ECO:0000256" key="2">
    <source>
        <dbReference type="ARBA" id="ARBA00022448"/>
    </source>
</evidence>
<dbReference type="GO" id="GO:0022857">
    <property type="term" value="F:transmembrane transporter activity"/>
    <property type="evidence" value="ECO:0007669"/>
    <property type="project" value="InterPro"/>
</dbReference>
<keyword evidence="3 6" id="KW-0812">Transmembrane</keyword>
<sequence>MNNNNNDNHEYSKVEKKDTENTIKNYNANFTYTAEEKKLVQKINFTTVPFICIIAFLQFLDKYTLNFSAVMGLFQDTGITGDQFAWLGSIYYMGYLVFQFPNQYLLQKCPLSKYLGTAIILWGITVGCTALATNFVQLAALRFLLGFFESVTYPALFLLIGVIYRRTEQVMFFGMISISNALGGAFAGLIGVGFLKLDGVHGLSPWKWCMVVFGCVTVGVGIFSFLFLPDRANSRWYRLTVEEQKIVQERIRDNSVIQHKVIKKEQIIESVKEIRFYCYFLLSFLINLTNACLVTFSTLIINSMGFSNMASVLLGVPTNIIPLIIIIICIYFSRYRSKQNSYIGAILSFIIFIALLLLTVLPLGPSMLSGIFLVGVAPVYLIFLTMISNNIRGYTKRVFYNGGILVAYCMGNFIGPLLMRQNEAPRYYSGMITYMVAIFISILLFLYLRYTYIRDNRYHQQLKTEKGLPSSIIDNDQMEDITDKEDLSFVYRL</sequence>
<proteinExistence type="predicted"/>
<feature type="transmembrane region" description="Helical" evidence="6">
    <location>
        <begin position="431"/>
        <end position="450"/>
    </location>
</feature>
<feature type="domain" description="Major facilitator superfamily (MFS) profile" evidence="7">
    <location>
        <begin position="47"/>
        <end position="456"/>
    </location>
</feature>
<feature type="transmembrane region" description="Helical" evidence="6">
    <location>
        <begin position="367"/>
        <end position="386"/>
    </location>
</feature>
<dbReference type="Gene3D" id="1.20.1250.20">
    <property type="entry name" value="MFS general substrate transporter like domains"/>
    <property type="match status" value="1"/>
</dbReference>
<dbReference type="InterPro" id="IPR036259">
    <property type="entry name" value="MFS_trans_sf"/>
</dbReference>
<comment type="subcellular location">
    <subcellularLocation>
        <location evidence="1">Membrane</location>
        <topology evidence="1">Multi-pass membrane protein</topology>
    </subcellularLocation>
</comment>
<reference evidence="8" key="2">
    <citation type="submission" date="2023-02" db="EMBL/GenBank/DDBJ databases">
        <authorList>
            <consortium name="DOE Joint Genome Institute"/>
            <person name="Mondo S.J."/>
            <person name="Chang Y."/>
            <person name="Wang Y."/>
            <person name="Ahrendt S."/>
            <person name="Andreopoulos W."/>
            <person name="Barry K."/>
            <person name="Beard J."/>
            <person name="Benny G.L."/>
            <person name="Blankenship S."/>
            <person name="Bonito G."/>
            <person name="Cuomo C."/>
            <person name="Desiro A."/>
            <person name="Gervers K.A."/>
            <person name="Hundley H."/>
            <person name="Kuo A."/>
            <person name="LaButti K."/>
            <person name="Lang B.F."/>
            <person name="Lipzen A."/>
            <person name="O'Donnell K."/>
            <person name="Pangilinan J."/>
            <person name="Reynolds N."/>
            <person name="Sandor L."/>
            <person name="Smith M.W."/>
            <person name="Tsang A."/>
            <person name="Grigoriev I.V."/>
            <person name="Stajich J.E."/>
            <person name="Spatafora J.W."/>
        </authorList>
    </citation>
    <scope>NUCLEOTIDE SEQUENCE</scope>
    <source>
        <strain evidence="8">RSA 2281</strain>
    </source>
</reference>
<feature type="transmembrane region" description="Helical" evidence="6">
    <location>
        <begin position="342"/>
        <end position="361"/>
    </location>
</feature>
<feature type="transmembrane region" description="Helical" evidence="6">
    <location>
        <begin position="84"/>
        <end position="102"/>
    </location>
</feature>
<dbReference type="PANTHER" id="PTHR43791:SF36">
    <property type="entry name" value="TRANSPORTER, PUTATIVE (AFU_ORTHOLOGUE AFUA_6G08340)-RELATED"/>
    <property type="match status" value="1"/>
</dbReference>
<dbReference type="InterPro" id="IPR020846">
    <property type="entry name" value="MFS_dom"/>
</dbReference>
<evidence type="ECO:0000256" key="4">
    <source>
        <dbReference type="ARBA" id="ARBA00022989"/>
    </source>
</evidence>
<evidence type="ECO:0000313" key="8">
    <source>
        <dbReference type="EMBL" id="KAI9276857.1"/>
    </source>
</evidence>
<protein>
    <submittedName>
        <fullName evidence="8">Major facilitator superfamily domain-containing protein</fullName>
    </submittedName>
</protein>
<evidence type="ECO:0000256" key="3">
    <source>
        <dbReference type="ARBA" id="ARBA00022692"/>
    </source>
</evidence>
<dbReference type="EMBL" id="JAIXMP010000002">
    <property type="protein sequence ID" value="KAI9276857.1"/>
    <property type="molecule type" value="Genomic_DNA"/>
</dbReference>
<feature type="transmembrane region" description="Helical" evidence="6">
    <location>
        <begin position="43"/>
        <end position="60"/>
    </location>
</feature>
<feature type="transmembrane region" description="Helical" evidence="6">
    <location>
        <begin position="312"/>
        <end position="333"/>
    </location>
</feature>
<comment type="caution">
    <text evidence="8">The sequence shown here is derived from an EMBL/GenBank/DDBJ whole genome shotgun (WGS) entry which is preliminary data.</text>
</comment>
<keyword evidence="5 6" id="KW-0472">Membrane</keyword>
<feature type="transmembrane region" description="Helical" evidence="6">
    <location>
        <begin position="276"/>
        <end position="300"/>
    </location>
</feature>
<feature type="transmembrane region" description="Helical" evidence="6">
    <location>
        <begin position="171"/>
        <end position="193"/>
    </location>
</feature>
<dbReference type="Proteomes" id="UP001209540">
    <property type="component" value="Unassembled WGS sequence"/>
</dbReference>
<evidence type="ECO:0000259" key="7">
    <source>
        <dbReference type="PROSITE" id="PS50850"/>
    </source>
</evidence>
<dbReference type="GO" id="GO:0016020">
    <property type="term" value="C:membrane"/>
    <property type="evidence" value="ECO:0007669"/>
    <property type="project" value="UniProtKB-SubCell"/>
</dbReference>
<gene>
    <name evidence="8" type="ORF">BDA99DRAFT_429692</name>
</gene>
<dbReference type="PROSITE" id="PS50850">
    <property type="entry name" value="MFS"/>
    <property type="match status" value="1"/>
</dbReference>